<name>A0A812A2J0_9EURY</name>
<evidence type="ECO:0000313" key="2">
    <source>
        <dbReference type="Proteomes" id="UP000614580"/>
    </source>
</evidence>
<comment type="caution">
    <text evidence="1">The sequence shown here is derived from an EMBL/GenBank/DDBJ whole genome shotgun (WGS) entry which is preliminary data.</text>
</comment>
<dbReference type="Pfam" id="PF07592">
    <property type="entry name" value="DDE_Tnp_ISAZ013"/>
    <property type="match status" value="1"/>
</dbReference>
<evidence type="ECO:0000313" key="1">
    <source>
        <dbReference type="EMBL" id="CAD7767230.1"/>
    </source>
</evidence>
<proteinExistence type="predicted"/>
<dbReference type="AlphaFoldDB" id="A0A812A2J0"/>
<reference evidence="1" key="1">
    <citation type="submission" date="2020-12" db="EMBL/GenBank/DDBJ databases">
        <authorList>
            <person name="Hahn C.J."/>
            <person name="Laso-Perez R."/>
            <person name="Vulcano F."/>
            <person name="Vaziourakis K.-M."/>
            <person name="Stokke R."/>
            <person name="Steen I.H."/>
            <person name="Teske A."/>
            <person name="Boetius A."/>
            <person name="Liebeke M."/>
            <person name="Amann R."/>
            <person name="Knittel K."/>
        </authorList>
    </citation>
    <scope>NUCLEOTIDE SEQUENCE</scope>
    <source>
        <strain evidence="1">Gfbio:c6db26ca-90af-429b-aeed-0e3e8aed0b5e:GoM-Arc1_AMV-AAA_792_C10</strain>
    </source>
</reference>
<gene>
    <name evidence="1" type="ORF">DNFNHJIP_00637</name>
</gene>
<accession>A0A812A2J0</accession>
<dbReference type="EMBL" id="CAJHZY010000092">
    <property type="protein sequence ID" value="CAD7767230.1"/>
    <property type="molecule type" value="Genomic_DNA"/>
</dbReference>
<sequence length="75" mass="8795">MNWQGCPLETYETVINLIGNTTTRKGLKISARLDQNKYEKGLKITDDEMEETHLHRHSLHPQWNYTINPKNRGES</sequence>
<dbReference type="Proteomes" id="UP000614580">
    <property type="component" value="Unassembled WGS sequence"/>
</dbReference>
<dbReference type="InterPro" id="IPR011518">
    <property type="entry name" value="Transposase_36"/>
</dbReference>
<protein>
    <submittedName>
        <fullName evidence="1">Rhodopirellula transposase DDE domain protein</fullName>
    </submittedName>
</protein>
<organism evidence="1 2">
    <name type="scientific">Candidatus Argoarchaeum ethanivorans</name>
    <dbReference type="NCBI Taxonomy" id="2608793"/>
    <lineage>
        <taxon>Archaea</taxon>
        <taxon>Methanobacteriati</taxon>
        <taxon>Methanobacteriota</taxon>
        <taxon>Stenosarchaea group</taxon>
        <taxon>Methanomicrobia</taxon>
        <taxon>Methanosarcinales</taxon>
        <taxon>Methanosarcinales incertae sedis</taxon>
        <taxon>GOM Arc I cluster</taxon>
        <taxon>Candidatus Argoarchaeum</taxon>
    </lineage>
</organism>